<dbReference type="SUPFAM" id="SSF143120">
    <property type="entry name" value="YefM-like"/>
    <property type="match status" value="1"/>
</dbReference>
<organism evidence="3 4">
    <name type="scientific">Arthrobacter russicus</name>
    <dbReference type="NCBI Taxonomy" id="172040"/>
    <lineage>
        <taxon>Bacteria</taxon>
        <taxon>Bacillati</taxon>
        <taxon>Actinomycetota</taxon>
        <taxon>Actinomycetes</taxon>
        <taxon>Micrococcales</taxon>
        <taxon>Micrococcaceae</taxon>
        <taxon>Arthrobacter</taxon>
    </lineage>
</organism>
<comment type="similarity">
    <text evidence="1 2">Belongs to the phD/YefM antitoxin family.</text>
</comment>
<accession>A0ABU1JC96</accession>
<dbReference type="RefSeq" id="WP_309798837.1">
    <property type="nucleotide sequence ID" value="NZ_BAAAHY010000005.1"/>
</dbReference>
<reference evidence="3 4" key="1">
    <citation type="submission" date="2023-07" db="EMBL/GenBank/DDBJ databases">
        <title>Sequencing the genomes of 1000 actinobacteria strains.</title>
        <authorList>
            <person name="Klenk H.-P."/>
        </authorList>
    </citation>
    <scope>NUCLEOTIDE SEQUENCE [LARGE SCALE GENOMIC DNA]</scope>
    <source>
        <strain evidence="3 4">DSM 14555</strain>
    </source>
</reference>
<dbReference type="Pfam" id="PF02604">
    <property type="entry name" value="PhdYeFM_antitox"/>
    <property type="match status" value="1"/>
</dbReference>
<dbReference type="EMBL" id="JAVDQF010000001">
    <property type="protein sequence ID" value="MDR6270048.1"/>
    <property type="molecule type" value="Genomic_DNA"/>
</dbReference>
<evidence type="ECO:0000256" key="2">
    <source>
        <dbReference type="RuleBase" id="RU362080"/>
    </source>
</evidence>
<dbReference type="Proteomes" id="UP001185069">
    <property type="component" value="Unassembled WGS sequence"/>
</dbReference>
<keyword evidence="4" id="KW-1185">Reference proteome</keyword>
<dbReference type="InterPro" id="IPR006442">
    <property type="entry name" value="Antitoxin_Phd/YefM"/>
</dbReference>
<name>A0ABU1JC96_9MICC</name>
<evidence type="ECO:0000256" key="1">
    <source>
        <dbReference type="ARBA" id="ARBA00009981"/>
    </source>
</evidence>
<proteinExistence type="inferred from homology"/>
<protein>
    <recommendedName>
        <fullName evidence="2">Antitoxin</fullName>
    </recommendedName>
</protein>
<evidence type="ECO:0000313" key="3">
    <source>
        <dbReference type="EMBL" id="MDR6270048.1"/>
    </source>
</evidence>
<evidence type="ECO:0000313" key="4">
    <source>
        <dbReference type="Proteomes" id="UP001185069"/>
    </source>
</evidence>
<dbReference type="InterPro" id="IPR051416">
    <property type="entry name" value="phD-YefM_TA_antitoxins"/>
</dbReference>
<sequence length="103" mass="11555">MTNHPPNYWVEPIEFEVDQLDLVNMGQYNVQETKTRLSELLSLVANGEDVVIAKAGRPVARIVPIAPPAKRRLGFLKLDIPDDAFRDPWTADELGLSDDKLSL</sequence>
<comment type="function">
    <text evidence="2">Antitoxin component of a type II toxin-antitoxin (TA) system.</text>
</comment>
<dbReference type="PANTHER" id="PTHR35377">
    <property type="entry name" value="ANTITOXIN VAPB49-RELATED-RELATED"/>
    <property type="match status" value="1"/>
</dbReference>
<dbReference type="Gene3D" id="3.40.1620.10">
    <property type="entry name" value="YefM-like domain"/>
    <property type="match status" value="1"/>
</dbReference>
<gene>
    <name evidence="3" type="ORF">JOE69_002286</name>
</gene>
<dbReference type="InterPro" id="IPR036165">
    <property type="entry name" value="YefM-like_sf"/>
</dbReference>
<dbReference type="NCBIfam" id="TIGR01552">
    <property type="entry name" value="phd_fam"/>
    <property type="match status" value="1"/>
</dbReference>
<comment type="caution">
    <text evidence="3">The sequence shown here is derived from an EMBL/GenBank/DDBJ whole genome shotgun (WGS) entry which is preliminary data.</text>
</comment>